<keyword evidence="2" id="KW-0808">Transferase</keyword>
<gene>
    <name evidence="2" type="ORF">C7440_0626</name>
</gene>
<evidence type="ECO:0000313" key="3">
    <source>
        <dbReference type="Proteomes" id="UP000246145"/>
    </source>
</evidence>
<name>A0A2U1CQS4_9BURK</name>
<dbReference type="EMBL" id="QEKO01000001">
    <property type="protein sequence ID" value="PVY68235.1"/>
    <property type="molecule type" value="Genomic_DNA"/>
</dbReference>
<dbReference type="InterPro" id="IPR029063">
    <property type="entry name" value="SAM-dependent_MTases_sf"/>
</dbReference>
<feature type="domain" description="Methyltransferase type 11" evidence="1">
    <location>
        <begin position="83"/>
        <end position="131"/>
    </location>
</feature>
<dbReference type="InterPro" id="IPR013216">
    <property type="entry name" value="Methyltransf_11"/>
</dbReference>
<dbReference type="OrthoDB" id="6191410at2"/>
<dbReference type="SUPFAM" id="SSF53335">
    <property type="entry name" value="S-adenosyl-L-methionine-dependent methyltransferases"/>
    <property type="match status" value="1"/>
</dbReference>
<dbReference type="Gene3D" id="3.40.50.150">
    <property type="entry name" value="Vaccinia Virus protein VP39"/>
    <property type="match status" value="1"/>
</dbReference>
<dbReference type="RefSeq" id="WP_116517431.1">
    <property type="nucleotide sequence ID" value="NZ_JBEBTA010000019.1"/>
</dbReference>
<comment type="caution">
    <text evidence="2">The sequence shown here is derived from an EMBL/GenBank/DDBJ whole genome shotgun (WGS) entry which is preliminary data.</text>
</comment>
<proteinExistence type="predicted"/>
<dbReference type="AlphaFoldDB" id="A0A2U1CQS4"/>
<sequence>MSDSLDQPLAVELAQWLTTPVGQYVQSWEQKKIDGLVANVFGYHAMQIGQPQWDLLRANRIPTKGRTHSCLSDARQEDIDIALYAEPENLPLESQSIDLLILPHVLECSNSPHQVLREAERVLVPEGRVVISGFNPLSLWGVHERIPGLDPVVPVPAHMQVSLGRLKDWFKLLSFEADRGHFGCYAPPALSTKWLSRWAFMESAGDRWWPVCGAVYVVSAVRRVAGMHLVGPAWKEKKQRVRAAAVVAGRHSGAMQAPGNEAR</sequence>
<accession>A0A2U1CQS4</accession>
<protein>
    <submittedName>
        <fullName evidence="2">Methyltransferase family protein</fullName>
    </submittedName>
</protein>
<dbReference type="Pfam" id="PF08241">
    <property type="entry name" value="Methyltransf_11"/>
    <property type="match status" value="1"/>
</dbReference>
<evidence type="ECO:0000313" key="2">
    <source>
        <dbReference type="EMBL" id="PVY68235.1"/>
    </source>
</evidence>
<dbReference type="STRING" id="1231391.GCA_000308195_02435"/>
<dbReference type="GO" id="GO:0008757">
    <property type="term" value="F:S-adenosylmethionine-dependent methyltransferase activity"/>
    <property type="evidence" value="ECO:0007669"/>
    <property type="project" value="InterPro"/>
</dbReference>
<organism evidence="2 3">
    <name type="scientific">Pusillimonas noertemannii</name>
    <dbReference type="NCBI Taxonomy" id="305977"/>
    <lineage>
        <taxon>Bacteria</taxon>
        <taxon>Pseudomonadati</taxon>
        <taxon>Pseudomonadota</taxon>
        <taxon>Betaproteobacteria</taxon>
        <taxon>Burkholderiales</taxon>
        <taxon>Alcaligenaceae</taxon>
        <taxon>Pusillimonas</taxon>
    </lineage>
</organism>
<evidence type="ECO:0000259" key="1">
    <source>
        <dbReference type="Pfam" id="PF08241"/>
    </source>
</evidence>
<keyword evidence="2" id="KW-0489">Methyltransferase</keyword>
<keyword evidence="3" id="KW-1185">Reference proteome</keyword>
<dbReference type="Proteomes" id="UP000246145">
    <property type="component" value="Unassembled WGS sequence"/>
</dbReference>
<reference evidence="2 3" key="1">
    <citation type="submission" date="2018-04" db="EMBL/GenBank/DDBJ databases">
        <title>Genomic Encyclopedia of Type Strains, Phase IV (KMG-IV): sequencing the most valuable type-strain genomes for metagenomic binning, comparative biology and taxonomic classification.</title>
        <authorList>
            <person name="Goeker M."/>
        </authorList>
    </citation>
    <scope>NUCLEOTIDE SEQUENCE [LARGE SCALE GENOMIC DNA]</scope>
    <source>
        <strain evidence="2 3">DSM 10065</strain>
    </source>
</reference>
<dbReference type="GO" id="GO:0032259">
    <property type="term" value="P:methylation"/>
    <property type="evidence" value="ECO:0007669"/>
    <property type="project" value="UniProtKB-KW"/>
</dbReference>